<dbReference type="InterPro" id="IPR043143">
    <property type="entry name" value="Mal/L-sulf/L-lact_DH-like_NADP"/>
</dbReference>
<gene>
    <name evidence="3" type="ORF">DIT97_13325</name>
</gene>
<sequence>MIETDANCNSTYCPELAQSNYFSEGLPEVPVISAQSLQNFTESLLLKGGANEEEARIVSHSLVDANLLGHDSHGVMRLPFYLGRVKEGILKAGEKLQILNETPAAITGDGCWGFGQTVMHDLMNRLIEKAGTLGVSCGTLKRASHIGRLGEYAEMAAAKGMASIICANTHGSAPRVAPVGGKRPRLGTNPICIGMPGGVEGPFVLDFGTSATAEGKVRIKKIAGEQVPPGLILDPDGNPTTDPNMLYGDPPGTILPMGGDQAYKGFGLSFMVEMLCGALSGGQCAFPDPPPPQGNCVFVVVIDPGHLGGQNHLMNEISNLEKYVRSVPLKEGISEVFLPGDPEKKTAATRKTSGISLDKGNWEALSNLAAELGVPVPEVQG</sequence>
<evidence type="ECO:0000256" key="1">
    <source>
        <dbReference type="ARBA" id="ARBA00006056"/>
    </source>
</evidence>
<accession>A0A3D3R531</accession>
<protein>
    <submittedName>
        <fullName evidence="3">Dehydrogenase</fullName>
    </submittedName>
</protein>
<dbReference type="InterPro" id="IPR036111">
    <property type="entry name" value="Mal/L-sulfo/L-lacto_DH-like_sf"/>
</dbReference>
<evidence type="ECO:0000313" key="4">
    <source>
        <dbReference type="Proteomes" id="UP000263642"/>
    </source>
</evidence>
<dbReference type="EMBL" id="DQAY01000076">
    <property type="protein sequence ID" value="HCO23974.1"/>
    <property type="molecule type" value="Genomic_DNA"/>
</dbReference>
<dbReference type="Gene3D" id="3.30.1370.60">
    <property type="entry name" value="Hypothetical oxidoreductase yiak, domain 2"/>
    <property type="match status" value="1"/>
</dbReference>
<name>A0A3D3R531_9PLAN</name>
<dbReference type="GO" id="GO:0016491">
    <property type="term" value="F:oxidoreductase activity"/>
    <property type="evidence" value="ECO:0007669"/>
    <property type="project" value="UniProtKB-KW"/>
</dbReference>
<comment type="caution">
    <text evidence="3">The sequence shown here is derived from an EMBL/GenBank/DDBJ whole genome shotgun (WGS) entry which is preliminary data.</text>
</comment>
<reference evidence="3 4" key="1">
    <citation type="journal article" date="2018" name="Nat. Biotechnol.">
        <title>A standardized bacterial taxonomy based on genome phylogeny substantially revises the tree of life.</title>
        <authorList>
            <person name="Parks D.H."/>
            <person name="Chuvochina M."/>
            <person name="Waite D.W."/>
            <person name="Rinke C."/>
            <person name="Skarshewski A."/>
            <person name="Chaumeil P.A."/>
            <person name="Hugenholtz P."/>
        </authorList>
    </citation>
    <scope>NUCLEOTIDE SEQUENCE [LARGE SCALE GENOMIC DNA]</scope>
    <source>
        <strain evidence="3">UBA9375</strain>
    </source>
</reference>
<proteinExistence type="inferred from homology"/>
<keyword evidence="2" id="KW-0560">Oxidoreductase</keyword>
<dbReference type="Pfam" id="PF02615">
    <property type="entry name" value="Ldh_2"/>
    <property type="match status" value="1"/>
</dbReference>
<dbReference type="Gene3D" id="1.10.1530.10">
    <property type="match status" value="1"/>
</dbReference>
<dbReference type="SUPFAM" id="SSF89733">
    <property type="entry name" value="L-sulfolactate dehydrogenase-like"/>
    <property type="match status" value="1"/>
</dbReference>
<evidence type="ECO:0000313" key="3">
    <source>
        <dbReference type="EMBL" id="HCO23974.1"/>
    </source>
</evidence>
<dbReference type="PANTHER" id="PTHR11091">
    <property type="entry name" value="OXIDOREDUCTASE-RELATED"/>
    <property type="match status" value="1"/>
</dbReference>
<dbReference type="InterPro" id="IPR043144">
    <property type="entry name" value="Mal/L-sulf/L-lact_DH-like_ah"/>
</dbReference>
<organism evidence="3 4">
    <name type="scientific">Gimesia maris</name>
    <dbReference type="NCBI Taxonomy" id="122"/>
    <lineage>
        <taxon>Bacteria</taxon>
        <taxon>Pseudomonadati</taxon>
        <taxon>Planctomycetota</taxon>
        <taxon>Planctomycetia</taxon>
        <taxon>Planctomycetales</taxon>
        <taxon>Planctomycetaceae</taxon>
        <taxon>Gimesia</taxon>
    </lineage>
</organism>
<dbReference type="Proteomes" id="UP000263642">
    <property type="component" value="Unassembled WGS sequence"/>
</dbReference>
<dbReference type="PANTHER" id="PTHR11091:SF0">
    <property type="entry name" value="MALATE DEHYDROGENASE"/>
    <property type="match status" value="1"/>
</dbReference>
<dbReference type="AlphaFoldDB" id="A0A3D3R531"/>
<evidence type="ECO:0000256" key="2">
    <source>
        <dbReference type="ARBA" id="ARBA00023002"/>
    </source>
</evidence>
<dbReference type="InterPro" id="IPR003767">
    <property type="entry name" value="Malate/L-lactate_DH-like"/>
</dbReference>
<comment type="similarity">
    <text evidence="1">Belongs to the LDH2/MDH2 oxidoreductase family.</text>
</comment>